<evidence type="ECO:0000313" key="2">
    <source>
        <dbReference type="EMBL" id="TNN56664.1"/>
    </source>
</evidence>
<evidence type="ECO:0000313" key="3">
    <source>
        <dbReference type="Proteomes" id="UP000314294"/>
    </source>
</evidence>
<dbReference type="EMBL" id="SRLO01000423">
    <property type="protein sequence ID" value="TNN56664.1"/>
    <property type="molecule type" value="Genomic_DNA"/>
</dbReference>
<proteinExistence type="predicted"/>
<dbReference type="Proteomes" id="UP000314294">
    <property type="component" value="Unassembled WGS sequence"/>
</dbReference>
<dbReference type="AlphaFoldDB" id="A0A4Z2GVS5"/>
<organism evidence="2 3">
    <name type="scientific">Liparis tanakae</name>
    <name type="common">Tanaka's snailfish</name>
    <dbReference type="NCBI Taxonomy" id="230148"/>
    <lineage>
        <taxon>Eukaryota</taxon>
        <taxon>Metazoa</taxon>
        <taxon>Chordata</taxon>
        <taxon>Craniata</taxon>
        <taxon>Vertebrata</taxon>
        <taxon>Euteleostomi</taxon>
        <taxon>Actinopterygii</taxon>
        <taxon>Neopterygii</taxon>
        <taxon>Teleostei</taxon>
        <taxon>Neoteleostei</taxon>
        <taxon>Acanthomorphata</taxon>
        <taxon>Eupercaria</taxon>
        <taxon>Perciformes</taxon>
        <taxon>Cottioidei</taxon>
        <taxon>Cottales</taxon>
        <taxon>Liparidae</taxon>
        <taxon>Liparis</taxon>
    </lineage>
</organism>
<protein>
    <submittedName>
        <fullName evidence="2">Uncharacterized protein</fullName>
    </submittedName>
</protein>
<accession>A0A4Z2GVS5</accession>
<feature type="region of interest" description="Disordered" evidence="1">
    <location>
        <begin position="57"/>
        <end position="90"/>
    </location>
</feature>
<evidence type="ECO:0000256" key="1">
    <source>
        <dbReference type="SAM" id="MobiDB-lite"/>
    </source>
</evidence>
<name>A0A4Z2GVS5_9TELE</name>
<gene>
    <name evidence="2" type="ORF">EYF80_033091</name>
</gene>
<keyword evidence="3" id="KW-1185">Reference proteome</keyword>
<sequence length="104" mass="11651">MYGSSMGRRRKCRMHSSWVREPMCSDTLFQSSLNISSAWRRGTKNVYREVRGIGNAAGLRGRKAEDDGREEEEGGHSNRPERLTSSSSRVSCSVQSLVELTSLP</sequence>
<reference evidence="2 3" key="1">
    <citation type="submission" date="2019-03" db="EMBL/GenBank/DDBJ databases">
        <title>First draft genome of Liparis tanakae, snailfish: a comprehensive survey of snailfish specific genes.</title>
        <authorList>
            <person name="Kim W."/>
            <person name="Song I."/>
            <person name="Jeong J.-H."/>
            <person name="Kim D."/>
            <person name="Kim S."/>
            <person name="Ryu S."/>
            <person name="Song J.Y."/>
            <person name="Lee S.K."/>
        </authorList>
    </citation>
    <scope>NUCLEOTIDE SEQUENCE [LARGE SCALE GENOMIC DNA]</scope>
    <source>
        <tissue evidence="2">Muscle</tissue>
    </source>
</reference>
<comment type="caution">
    <text evidence="2">The sequence shown here is derived from an EMBL/GenBank/DDBJ whole genome shotgun (WGS) entry which is preliminary data.</text>
</comment>